<sequence>MVGAILELARASRDHSIRQASIAEAEGRIRDGIGRLEWLRSASEDGLTFRNEASVWGRCARLLKIERERASVDTDSTVFGPRLTEGLAAESRDGRHPIDGGRLLSFRERLLSENRWLTLPCVDAGKDEAARRNLLVEATLAFEEGLRELEKNQPVASRVRLADALVLSARAHRLGGDRLRSLQLCEQARETLGATPEWGPPAHRLLALSESWTETVKALRNHAERPRTREAMIHAIDASKGLHAAAPDDIGCRRILDRAFERLGDFEREGGDHDSAEAAMARRRPLWAPRTAEAVIIDDDLREIAEARKGRTGRDAVAASR</sequence>
<accession>A0ABT6FDC3</accession>
<gene>
    <name evidence="1" type="ORF">PZE19_17315</name>
</gene>
<comment type="caution">
    <text evidence="1">The sequence shown here is derived from an EMBL/GenBank/DDBJ whole genome shotgun (WGS) entry which is preliminary data.</text>
</comment>
<dbReference type="Proteomes" id="UP001216907">
    <property type="component" value="Unassembled WGS sequence"/>
</dbReference>
<dbReference type="RefSeq" id="WP_277861880.1">
    <property type="nucleotide sequence ID" value="NZ_JARRAG010000002.1"/>
</dbReference>
<keyword evidence="2" id="KW-1185">Reference proteome</keyword>
<reference evidence="1 2" key="1">
    <citation type="submission" date="2023-03" db="EMBL/GenBank/DDBJ databases">
        <title>Paludisphaera mucosa sp. nov. a novel planctomycete from northern fen.</title>
        <authorList>
            <person name="Ivanova A."/>
        </authorList>
    </citation>
    <scope>NUCLEOTIDE SEQUENCE [LARGE SCALE GENOMIC DNA]</scope>
    <source>
        <strain evidence="1 2">Pla2</strain>
    </source>
</reference>
<evidence type="ECO:0000313" key="1">
    <source>
        <dbReference type="EMBL" id="MDG3005549.1"/>
    </source>
</evidence>
<name>A0ABT6FDC3_9BACT</name>
<evidence type="ECO:0000313" key="2">
    <source>
        <dbReference type="Proteomes" id="UP001216907"/>
    </source>
</evidence>
<protein>
    <submittedName>
        <fullName evidence="1">Uncharacterized protein</fullName>
    </submittedName>
</protein>
<dbReference type="EMBL" id="JARRAG010000002">
    <property type="protein sequence ID" value="MDG3005549.1"/>
    <property type="molecule type" value="Genomic_DNA"/>
</dbReference>
<organism evidence="1 2">
    <name type="scientific">Paludisphaera mucosa</name>
    <dbReference type="NCBI Taxonomy" id="3030827"/>
    <lineage>
        <taxon>Bacteria</taxon>
        <taxon>Pseudomonadati</taxon>
        <taxon>Planctomycetota</taxon>
        <taxon>Planctomycetia</taxon>
        <taxon>Isosphaerales</taxon>
        <taxon>Isosphaeraceae</taxon>
        <taxon>Paludisphaera</taxon>
    </lineage>
</organism>
<proteinExistence type="predicted"/>